<evidence type="ECO:0000259" key="5">
    <source>
        <dbReference type="Pfam" id="PF17107"/>
    </source>
</evidence>
<dbReference type="RefSeq" id="XP_008599514.1">
    <property type="nucleotide sequence ID" value="XM_008601292.1"/>
</dbReference>
<organism evidence="6 7">
    <name type="scientific">Beauveria bassiana (strain ARSEF 2860)</name>
    <name type="common">White muscardine disease fungus</name>
    <name type="synonym">Tritirachium shiotae</name>
    <dbReference type="NCBI Taxonomy" id="655819"/>
    <lineage>
        <taxon>Eukaryota</taxon>
        <taxon>Fungi</taxon>
        <taxon>Dikarya</taxon>
        <taxon>Ascomycota</taxon>
        <taxon>Pezizomycotina</taxon>
        <taxon>Sordariomycetes</taxon>
        <taxon>Hypocreomycetidae</taxon>
        <taxon>Hypocreales</taxon>
        <taxon>Cordycipitaceae</taxon>
        <taxon>Beauveria</taxon>
    </lineage>
</organism>
<feature type="repeat" description="ANK" evidence="3">
    <location>
        <begin position="1013"/>
        <end position="1045"/>
    </location>
</feature>
<dbReference type="InterPro" id="IPR002110">
    <property type="entry name" value="Ankyrin_rpt"/>
</dbReference>
<evidence type="ECO:0000256" key="4">
    <source>
        <dbReference type="SAM" id="MobiDB-lite"/>
    </source>
</evidence>
<name>J4W3M3_BEAB2</name>
<feature type="compositionally biased region" description="Basic and acidic residues" evidence="4">
    <location>
        <begin position="77"/>
        <end position="90"/>
    </location>
</feature>
<keyword evidence="7" id="KW-1185">Reference proteome</keyword>
<dbReference type="Pfam" id="PF12796">
    <property type="entry name" value="Ank_2"/>
    <property type="match status" value="3"/>
</dbReference>
<dbReference type="STRING" id="655819.J4W3M3"/>
<gene>
    <name evidence="6" type="ORF">BBA_06195</name>
</gene>
<feature type="compositionally biased region" description="Polar residues" evidence="4">
    <location>
        <begin position="117"/>
        <end position="139"/>
    </location>
</feature>
<dbReference type="SUPFAM" id="SSF52540">
    <property type="entry name" value="P-loop containing nucleoside triphosphate hydrolases"/>
    <property type="match status" value="1"/>
</dbReference>
<feature type="repeat" description="ANK" evidence="3">
    <location>
        <begin position="979"/>
        <end position="1011"/>
    </location>
</feature>
<dbReference type="PANTHER" id="PTHR24198:SF165">
    <property type="entry name" value="ANKYRIN REPEAT-CONTAINING PROTEIN-RELATED"/>
    <property type="match status" value="1"/>
</dbReference>
<evidence type="ECO:0000256" key="1">
    <source>
        <dbReference type="ARBA" id="ARBA00022737"/>
    </source>
</evidence>
<evidence type="ECO:0000313" key="6">
    <source>
        <dbReference type="EMBL" id="EJP65020.1"/>
    </source>
</evidence>
<feature type="domain" description="NACHT-NTPase and P-loop NTPases N-terminal" evidence="5">
    <location>
        <begin position="291"/>
        <end position="412"/>
    </location>
</feature>
<dbReference type="Gene3D" id="3.40.50.300">
    <property type="entry name" value="P-loop containing nucleotide triphosphate hydrolases"/>
    <property type="match status" value="1"/>
</dbReference>
<dbReference type="InterPro" id="IPR036770">
    <property type="entry name" value="Ankyrin_rpt-contain_sf"/>
</dbReference>
<dbReference type="HOGENOM" id="CLU_010339_0_0_1"/>
<dbReference type="PROSITE" id="PS50088">
    <property type="entry name" value="ANK_REPEAT"/>
    <property type="match status" value="2"/>
</dbReference>
<accession>J4W3M3</accession>
<feature type="region of interest" description="Disordered" evidence="4">
    <location>
        <begin position="71"/>
        <end position="152"/>
    </location>
</feature>
<dbReference type="PANTHER" id="PTHR24198">
    <property type="entry name" value="ANKYRIN REPEAT AND PROTEIN KINASE DOMAIN-CONTAINING PROTEIN"/>
    <property type="match status" value="1"/>
</dbReference>
<dbReference type="SMART" id="SM00248">
    <property type="entry name" value="ANK"/>
    <property type="match status" value="13"/>
</dbReference>
<protein>
    <submittedName>
        <fullName evidence="6">Ankyrin 2,3/unc44</fullName>
    </submittedName>
</protein>
<reference evidence="6 7" key="1">
    <citation type="journal article" date="2012" name="Sci. Rep.">
        <title>Genomic perspectives on the evolution of fungal entomopathogenicity in Beauveria bassiana.</title>
        <authorList>
            <person name="Xiao G."/>
            <person name="Ying S.H."/>
            <person name="Zheng P."/>
            <person name="Wang Z.L."/>
            <person name="Zhang S."/>
            <person name="Xie X.Q."/>
            <person name="Shang Y."/>
            <person name="St Leger R.J."/>
            <person name="Zhao G.P."/>
            <person name="Wang C."/>
            <person name="Feng M.G."/>
        </authorList>
    </citation>
    <scope>NUCLEOTIDE SEQUENCE [LARGE SCALE GENOMIC DNA]</scope>
    <source>
        <strain evidence="6 7">ARSEF 2860</strain>
    </source>
</reference>
<sequence>MSRPNEPVCARDILSWDESRLNSFLKACRVTGSRDLELSDAVTDVDRLSTLEHYELKLKITTWVREQNALTESAGEEDARADTEHTRKDEEGDEAESGPTPGGKHKGRMKREKSEETSQPTSKKAKTGGQQARTPQRKGTSSPLTAPSPRRSRRLAALATISSDVESGVCVSLECCDDDEDSYKRLSRLHLERAAALLALFNLQRNCAFVELGYAHGQHGENGETALTQYPTCATLLAQRPHLPKMLGCKKRQSGRREYLPLGLSAGTQNAVKMDVSKQDRSQAEFDQICFVQFGFQIADRLQDLTAKHPGQVPRALQGISMHLPLLANSLSKIIKSDSRVGAFDFDTRCILKGIVSGCLTQVQEVEAMLQEIACTPGDSLKTKLKKVLTSVKYQEKLSRIERNLDTYISVLILHHVVDAADAPKDLLDETYYDVREKLADAYVERKSLLEQLDAHFYDASRSQVTSPTVLLLSGNKGAGKTQLALGYCRAAHELQQFRTVFWLDASTLENLSLGFERMYAAVNQNIQGARADKINFMRNFLEELWHPWLLVLDNYDSALLYNDIMDFLPSRGTGAILLISEEEENGLGKVLYVPNYLRPHEQSRVDSLLQSAVQNKDFAAIREAVEQGADVNTKIWDQWPCIHRLALFGMEDAVKYLVDHGANLQIDAQVAPTLHWAAVDGSEGTTRLFLDYEDKQLVFYSPATHQAAFTAAVENGHMDVARMLLQRRNVSIHAPNRYQETALESAADKGKVDLVEFLISQGALRDNKRPGEEALIKAAARGHLDTVKILCRKGNVNVNARRESGDTALVLAADSDYNATTLELAEFLLENGAHPDPVGYQDGLLHRACVRGKLDFVKLLLKHNADPTIIGAGYCPLQYALKYDHPEIVNVLLNTEMHKAEKRKAAWIDSALLFAARIGKRGAVLQLLEQGADIDARLDEGHSPTGATSLLLAILESHVRTAQFLVRRKARQDIADAQGRLPLPSAVAGGHHLLVRDLIRAGGDANMTSGENGDTMLMIAVAGKHEKVVEVLLENGADAELANKFGEIALDIAEEKNFKDVIKLLKK</sequence>
<evidence type="ECO:0000256" key="2">
    <source>
        <dbReference type="ARBA" id="ARBA00023043"/>
    </source>
</evidence>
<dbReference type="GeneID" id="19889207"/>
<keyword evidence="2 3" id="KW-0040">ANK repeat</keyword>
<dbReference type="OrthoDB" id="341259at2759"/>
<dbReference type="AlphaFoldDB" id="J4W3M3"/>
<feature type="compositionally biased region" description="Low complexity" evidence="4">
    <location>
        <begin position="140"/>
        <end position="152"/>
    </location>
</feature>
<dbReference type="InterPro" id="IPR027417">
    <property type="entry name" value="P-loop_NTPase"/>
</dbReference>
<evidence type="ECO:0000313" key="7">
    <source>
        <dbReference type="Proteomes" id="UP000002762"/>
    </source>
</evidence>
<dbReference type="Proteomes" id="UP000002762">
    <property type="component" value="Unassembled WGS sequence"/>
</dbReference>
<proteinExistence type="predicted"/>
<dbReference type="PROSITE" id="PS50297">
    <property type="entry name" value="ANK_REP_REGION"/>
    <property type="match status" value="1"/>
</dbReference>
<dbReference type="EMBL" id="JH725166">
    <property type="protein sequence ID" value="EJP65020.1"/>
    <property type="molecule type" value="Genomic_DNA"/>
</dbReference>
<dbReference type="InParanoid" id="J4W3M3"/>
<dbReference type="Gene3D" id="1.25.40.20">
    <property type="entry name" value="Ankyrin repeat-containing domain"/>
    <property type="match status" value="4"/>
</dbReference>
<keyword evidence="1" id="KW-0677">Repeat</keyword>
<evidence type="ECO:0000256" key="3">
    <source>
        <dbReference type="PROSITE-ProRule" id="PRU00023"/>
    </source>
</evidence>
<dbReference type="SUPFAM" id="SSF48403">
    <property type="entry name" value="Ankyrin repeat"/>
    <property type="match status" value="2"/>
</dbReference>
<dbReference type="InterPro" id="IPR031352">
    <property type="entry name" value="SesA"/>
</dbReference>
<dbReference type="Pfam" id="PF00023">
    <property type="entry name" value="Ank"/>
    <property type="match status" value="1"/>
</dbReference>
<dbReference type="Pfam" id="PF17107">
    <property type="entry name" value="SesA"/>
    <property type="match status" value="1"/>
</dbReference>